<feature type="transmembrane region" description="Helical" evidence="3">
    <location>
        <begin position="1455"/>
        <end position="1478"/>
    </location>
</feature>
<keyword evidence="3" id="KW-1133">Transmembrane helix</keyword>
<feature type="region of interest" description="Disordered" evidence="2">
    <location>
        <begin position="1607"/>
        <end position="1651"/>
    </location>
</feature>
<evidence type="ECO:0008006" key="6">
    <source>
        <dbReference type="Google" id="ProtNLM"/>
    </source>
</evidence>
<dbReference type="VEuPathDB" id="PlasmoDB:PmUG01_12015400"/>
<feature type="region of interest" description="Disordered" evidence="2">
    <location>
        <begin position="514"/>
        <end position="539"/>
    </location>
</feature>
<keyword evidence="1" id="KW-0175">Coiled coil</keyword>
<reference evidence="5" key="1">
    <citation type="submission" date="2016-05" db="EMBL/GenBank/DDBJ databases">
        <authorList>
            <person name="Naeem Raeece"/>
        </authorList>
    </citation>
    <scope>NUCLEOTIDE SEQUENCE [LARGE SCALE GENOMIC DNA]</scope>
</reference>
<protein>
    <recommendedName>
        <fullName evidence="6">MHD1 domain-containing protein</fullName>
    </recommendedName>
</protein>
<evidence type="ECO:0000313" key="4">
    <source>
        <dbReference type="EMBL" id="SBS87641.1"/>
    </source>
</evidence>
<keyword evidence="3" id="KW-0472">Membrane</keyword>
<accession>A0A1A8W4E2</accession>
<evidence type="ECO:0000256" key="2">
    <source>
        <dbReference type="SAM" id="MobiDB-lite"/>
    </source>
</evidence>
<feature type="compositionally biased region" description="Polar residues" evidence="2">
    <location>
        <begin position="167"/>
        <end position="187"/>
    </location>
</feature>
<dbReference type="EMBL" id="FLQW01001074">
    <property type="protein sequence ID" value="SBS87641.1"/>
    <property type="molecule type" value="Genomic_DNA"/>
</dbReference>
<keyword evidence="3" id="KW-0812">Transmembrane</keyword>
<evidence type="ECO:0000313" key="5">
    <source>
        <dbReference type="Proteomes" id="UP000078597"/>
    </source>
</evidence>
<feature type="transmembrane region" description="Helical" evidence="3">
    <location>
        <begin position="1379"/>
        <end position="1404"/>
    </location>
</feature>
<feature type="region of interest" description="Disordered" evidence="2">
    <location>
        <begin position="314"/>
        <end position="373"/>
    </location>
</feature>
<evidence type="ECO:0000256" key="1">
    <source>
        <dbReference type="SAM" id="Coils"/>
    </source>
</evidence>
<sequence length="1975" mass="232020">MLHLNSSCISDIENIENILKRKDYNGIETNREIKIFFENLSYAFRKFSYSLRNIHKDGNNIISNFKKENDKKRYVEHTYFVDCFVNVISIIKNLYEENLEVSEKIRKSIVFELDKEESERLEDINSIYEEQNRRVSIETDAKSYHNPDNVGNTTSDHYREGGGKGTSKYQVNSETQNGKSKKVQNQMHAEEDEHADEVLVDGLPLKDVESDLKRCLEDKHFSDEYINHTKYKKCFSELEKLNIKLGKEEASLNELIEKFGKNANKLLINKSKERIRSIENKKKIALEFLYDNIKELKSNKKLLKNRVKDLQQYVEDNSKKVENRKKKEQDGGDDSVRAGSSGRGDHRNGFIDSTCRSDGEHDKEVGIRDNTQMNKKKDKYMEESLYLEKFEIREKNRIEKLYTSFRIFVKILAIKHINMNKVLYINANEIGTYDSLIDYQRWLSVVLNKNLDVSNLQNKIQTHNILTKEERFLLMPYDSDHCNDDSNHLYENKRKTNKWNFRIGELIQIDNDASNHKKEKVSSQKVGLLSGKDNGQVGGQLDKEAVRQEANKTNDQRDDQFPEEFYIPVIIKKSDLGVKMVDSDNAQCSVRRNNNMSKDNSKDGNKYAANESACFHMDISYHLHIDTYLNNDKLSKEKDVNSFLANRQRDYEQYLLQFNNMNVLSSIYQKKCNNNYERKWYDVNFFQGYFFEEGHMFYPFQIPTGMNNFSSFQNIIKSLCPNVQDIGEEDMNEYEYKLMAYESLLLVYYALSTQLNGYYLFDMCRRNKMNLSVYNSFRQNCSHIVDVLLKNDYTAQKAYQSWKCPATGEKKENTNNMISGQFNKVDTTDYDPSVERERNYGTTNRCSKNHFGKNTFNEYFEYINYIHEIKKQNLLLVKRIISLFRIKLNINSKTNDMITLLTIPLYDLNYGNTYSFHILDVRFRIVRMLDSLNFNHIFDFDQERIKKMGEKMYDKISKHAGACYGKPRTTNDEYSVYMLWLNRQLHLLYISLYLKFNRFIKFIPYFNYSLCPDFMEYMAELKNNQEYFSYLNKSKEENAFIRYIKNVQNKIKKMREVILRCREGRANKANKMDRADKVDKADQADKEQDIKDGSSKESNYISFNSLESNEKIVFLCNFLLKNLIKSFRVISLLKWIIKKKKWNRGKCDEKKQLSNLVNYFTKIEYYDYKVRSIICSNYRKRNRDLYHKNKLHTKNNTTEEGSAYTDEQGSRGDIILDNSPSAILPCRTIKSACFDINSFENVNYDELFKAIFLNELNIWKKGKDIESNIGKTKKRTTYKEKKENGIQPVMSTTNELHLTKSLKRKQDAITELDIMTKRYSGSSGSSSGSSSSGSSSSSSSSESSSGSSSCMRARGSIRTEGTYVGRKERKMKNIIFYKLNIETVLCSSWFIDRVLLHFFLYFYLSCVIDNSSKENIYADCPYIMQGIMFIMHYLQSGNDITLKKKSKKEMYDSGAELTLIPMSTFILYFIIHLFYSFFDKNLLTMYASDDKDSIKLFLKRHACSPPKGEAAQVEAAEVEVAGAEAAGAEAAGAEDKGMTNKYSMRYSTASKRQIITVQNASKFYYITKNFKYFLSFRTLDEKIFQTNESTIPLDCAELYDEKSYSERVEDEENTLSKSEYERGNKKSKRLTEIKGAKNRSKNEGKSKSRRNKKKKFLFCGINSEDSNELTHFTSLDENFMKYIQTKKMKEEQNINDRIYLRRYYNILQFFNYSHLENLCRPYIPNILFFYLNKKYFHTDSLLFDSFPPNDKSDTLNPRKQGLHKEIKNKQVQFKYPTNNKEEKEQHKVDYVPVECCHTYYDTHANDRWKNIITSGRCICRGGNRKRGNFNNNGSYLDVTSANYNDRIVVKYNRKELTNFSLINMSRIEKVITDIIFMRLISCNFRNHLILLFCNYRKFIDMYSLPYILDIFIIVHNFFTINNDVSNNISSNINSDIKNDINSDIKNDINSDIKYDINSDINSDIKYDIKNDINNV</sequence>
<proteinExistence type="predicted"/>
<feature type="compositionally biased region" description="Basic and acidic residues" evidence="2">
    <location>
        <begin position="1070"/>
        <end position="1095"/>
    </location>
</feature>
<feature type="compositionally biased region" description="Low complexity" evidence="2">
    <location>
        <begin position="1320"/>
        <end position="1349"/>
    </location>
</feature>
<feature type="compositionally biased region" description="Basic and acidic residues" evidence="2">
    <location>
        <begin position="316"/>
        <end position="336"/>
    </location>
</feature>
<evidence type="ECO:0000256" key="3">
    <source>
        <dbReference type="SAM" id="Phobius"/>
    </source>
</evidence>
<feature type="region of interest" description="Disordered" evidence="2">
    <location>
        <begin position="1319"/>
        <end position="1354"/>
    </location>
</feature>
<feature type="compositionally biased region" description="Basic and acidic residues" evidence="2">
    <location>
        <begin position="1618"/>
        <end position="1646"/>
    </location>
</feature>
<name>A0A1A8W4E2_PLAMA</name>
<feature type="coiled-coil region" evidence="1">
    <location>
        <begin position="286"/>
        <end position="313"/>
    </location>
</feature>
<organism evidence="4 5">
    <name type="scientific">Plasmodium malariae</name>
    <dbReference type="NCBI Taxonomy" id="5858"/>
    <lineage>
        <taxon>Eukaryota</taxon>
        <taxon>Sar</taxon>
        <taxon>Alveolata</taxon>
        <taxon>Apicomplexa</taxon>
        <taxon>Aconoidasida</taxon>
        <taxon>Haemosporida</taxon>
        <taxon>Plasmodiidae</taxon>
        <taxon>Plasmodium</taxon>
        <taxon>Plasmodium (Plasmodium)</taxon>
    </lineage>
</organism>
<feature type="compositionally biased region" description="Basic and acidic residues" evidence="2">
    <location>
        <begin position="343"/>
        <end position="367"/>
    </location>
</feature>
<gene>
    <name evidence="4" type="ORF">PMALA_020130</name>
</gene>
<dbReference type="Proteomes" id="UP000078597">
    <property type="component" value="Unassembled WGS sequence"/>
</dbReference>
<feature type="region of interest" description="Disordered" evidence="2">
    <location>
        <begin position="1070"/>
        <end position="1096"/>
    </location>
</feature>
<dbReference type="PANTHER" id="PTHR42264:SF6">
    <property type="entry name" value="TRANSMEMBRANE PROTEIN"/>
    <property type="match status" value="1"/>
</dbReference>
<feature type="region of interest" description="Disordered" evidence="2">
    <location>
        <begin position="142"/>
        <end position="194"/>
    </location>
</feature>
<dbReference type="PANTHER" id="PTHR42264">
    <property type="entry name" value="EPHRIN_REC_LIKE DOMAIN-CONTAINING PROTEIN"/>
    <property type="match status" value="1"/>
</dbReference>